<dbReference type="EC" id="2.7.11.1" evidence="1"/>
<keyword evidence="9" id="KW-1185">Reference proteome</keyword>
<evidence type="ECO:0000259" key="7">
    <source>
        <dbReference type="PROSITE" id="PS50011"/>
    </source>
</evidence>
<dbReference type="Proteomes" id="UP000248706">
    <property type="component" value="Unassembled WGS sequence"/>
</dbReference>
<keyword evidence="2" id="KW-0808">Transferase</keyword>
<dbReference type="PROSITE" id="PS00107">
    <property type="entry name" value="PROTEIN_KINASE_ATP"/>
    <property type="match status" value="1"/>
</dbReference>
<dbReference type="OrthoDB" id="9762169at2"/>
<organism evidence="8 9">
    <name type="scientific">Thermogemmatispora tikiterensis</name>
    <dbReference type="NCBI Taxonomy" id="1825093"/>
    <lineage>
        <taxon>Bacteria</taxon>
        <taxon>Bacillati</taxon>
        <taxon>Chloroflexota</taxon>
        <taxon>Ktedonobacteria</taxon>
        <taxon>Thermogemmatisporales</taxon>
        <taxon>Thermogemmatisporaceae</taxon>
        <taxon>Thermogemmatispora</taxon>
    </lineage>
</organism>
<evidence type="ECO:0000256" key="2">
    <source>
        <dbReference type="ARBA" id="ARBA00022679"/>
    </source>
</evidence>
<dbReference type="SUPFAM" id="SSF56112">
    <property type="entry name" value="Protein kinase-like (PK-like)"/>
    <property type="match status" value="1"/>
</dbReference>
<keyword evidence="5 6" id="KW-0067">ATP-binding</keyword>
<dbReference type="PROSITE" id="PS00108">
    <property type="entry name" value="PROTEIN_KINASE_ST"/>
    <property type="match status" value="1"/>
</dbReference>
<keyword evidence="3 6" id="KW-0547">Nucleotide-binding</keyword>
<dbReference type="GO" id="GO:0004674">
    <property type="term" value="F:protein serine/threonine kinase activity"/>
    <property type="evidence" value="ECO:0007669"/>
    <property type="project" value="UniProtKB-EC"/>
</dbReference>
<comment type="caution">
    <text evidence="8">The sequence shown here is derived from an EMBL/GenBank/DDBJ whole genome shotgun (WGS) entry which is preliminary data.</text>
</comment>
<keyword evidence="4" id="KW-0418">Kinase</keyword>
<evidence type="ECO:0000256" key="4">
    <source>
        <dbReference type="ARBA" id="ARBA00022777"/>
    </source>
</evidence>
<dbReference type="PANTHER" id="PTHR43289:SF6">
    <property type="entry name" value="SERINE_THREONINE-PROTEIN KINASE NEKL-3"/>
    <property type="match status" value="1"/>
</dbReference>
<proteinExistence type="predicted"/>
<feature type="domain" description="Protein kinase" evidence="7">
    <location>
        <begin position="22"/>
        <end position="281"/>
    </location>
</feature>
<sequence length="286" mass="31902">MMHVKESADESELEPGTRLGNYSLIRQLGEGGMARVYLARQIYIERLVAIKVLRLRASGQEAEELRREASLLARLPAHPHIVQIYEFGFAGPVPYLVMEYAPYGSMRSYCGGGVCLLPREACHYLLQAAAALQTVHNYGLVHQDVKPDNLLLARPNHLLLSDFGIAASLRLARLRASRTLVGTAAYMAPEQFEGRPSMASDQYALAVVLYEWLCGTPPLVGSFIELQQFHQRRIPLPAPREHVPALPPAIEPVLERALAREPRQRYPSIWAFARACERALLGKRSG</sequence>
<gene>
    <name evidence="8" type="ORF">A4R35_12305</name>
</gene>
<dbReference type="Gene3D" id="1.10.510.10">
    <property type="entry name" value="Transferase(Phosphotransferase) domain 1"/>
    <property type="match status" value="1"/>
</dbReference>
<dbReference type="InterPro" id="IPR008271">
    <property type="entry name" value="Ser/Thr_kinase_AS"/>
</dbReference>
<evidence type="ECO:0000313" key="8">
    <source>
        <dbReference type="EMBL" id="RAQ96319.1"/>
    </source>
</evidence>
<name>A0A328VH38_9CHLR</name>
<dbReference type="CDD" id="cd14014">
    <property type="entry name" value="STKc_PknB_like"/>
    <property type="match status" value="1"/>
</dbReference>
<dbReference type="EMBL" id="MCIF01000002">
    <property type="protein sequence ID" value="RAQ96319.1"/>
    <property type="molecule type" value="Genomic_DNA"/>
</dbReference>
<evidence type="ECO:0000256" key="3">
    <source>
        <dbReference type="ARBA" id="ARBA00022741"/>
    </source>
</evidence>
<feature type="binding site" evidence="6">
    <location>
        <position position="51"/>
    </location>
    <ligand>
        <name>ATP</name>
        <dbReference type="ChEBI" id="CHEBI:30616"/>
    </ligand>
</feature>
<protein>
    <recommendedName>
        <fullName evidence="1">non-specific serine/threonine protein kinase</fullName>
        <ecNumber evidence="1">2.7.11.1</ecNumber>
    </recommendedName>
</protein>
<dbReference type="GO" id="GO:0005524">
    <property type="term" value="F:ATP binding"/>
    <property type="evidence" value="ECO:0007669"/>
    <property type="project" value="UniProtKB-UniRule"/>
</dbReference>
<dbReference type="RefSeq" id="WP_112429805.1">
    <property type="nucleotide sequence ID" value="NZ_MCIF01000002.1"/>
</dbReference>
<dbReference type="PROSITE" id="PS50011">
    <property type="entry name" value="PROTEIN_KINASE_DOM"/>
    <property type="match status" value="1"/>
</dbReference>
<evidence type="ECO:0000256" key="6">
    <source>
        <dbReference type="PROSITE-ProRule" id="PRU10141"/>
    </source>
</evidence>
<evidence type="ECO:0000256" key="1">
    <source>
        <dbReference type="ARBA" id="ARBA00012513"/>
    </source>
</evidence>
<dbReference type="InterPro" id="IPR017441">
    <property type="entry name" value="Protein_kinase_ATP_BS"/>
</dbReference>
<dbReference type="InterPro" id="IPR011009">
    <property type="entry name" value="Kinase-like_dom_sf"/>
</dbReference>
<dbReference type="AlphaFoldDB" id="A0A328VH38"/>
<evidence type="ECO:0000256" key="5">
    <source>
        <dbReference type="ARBA" id="ARBA00022840"/>
    </source>
</evidence>
<evidence type="ECO:0000313" key="9">
    <source>
        <dbReference type="Proteomes" id="UP000248706"/>
    </source>
</evidence>
<dbReference type="Pfam" id="PF00069">
    <property type="entry name" value="Pkinase"/>
    <property type="match status" value="1"/>
</dbReference>
<dbReference type="InterPro" id="IPR000719">
    <property type="entry name" value="Prot_kinase_dom"/>
</dbReference>
<dbReference type="PANTHER" id="PTHR43289">
    <property type="entry name" value="MITOGEN-ACTIVATED PROTEIN KINASE KINASE KINASE 20-RELATED"/>
    <property type="match status" value="1"/>
</dbReference>
<dbReference type="Gene3D" id="3.30.200.20">
    <property type="entry name" value="Phosphorylase Kinase, domain 1"/>
    <property type="match status" value="1"/>
</dbReference>
<reference evidence="8 9" key="1">
    <citation type="submission" date="2016-08" db="EMBL/GenBank/DDBJ databases">
        <title>Analysis of Carbohydrate Active Enzymes in Thermogemmatispora T81 Reveals Carbohydrate Degradation Ability.</title>
        <authorList>
            <person name="Tomazini A."/>
            <person name="Lal S."/>
            <person name="Stott M."/>
            <person name="Henrissat B."/>
            <person name="Polikarpov I."/>
            <person name="Sparling R."/>
            <person name="Levin D.B."/>
        </authorList>
    </citation>
    <scope>NUCLEOTIDE SEQUENCE [LARGE SCALE GENOMIC DNA]</scope>
    <source>
        <strain evidence="8 9">T81</strain>
    </source>
</reference>
<accession>A0A328VH38</accession>
<dbReference type="SMART" id="SM00220">
    <property type="entry name" value="S_TKc"/>
    <property type="match status" value="1"/>
</dbReference>